<protein>
    <submittedName>
        <fullName evidence="1">Uncharacterized protein</fullName>
    </submittedName>
</protein>
<keyword evidence="2" id="KW-1185">Reference proteome</keyword>
<accession>A0ABS1KPR4</accession>
<dbReference type="Proteomes" id="UP000613030">
    <property type="component" value="Unassembled WGS sequence"/>
</dbReference>
<evidence type="ECO:0000313" key="2">
    <source>
        <dbReference type="Proteomes" id="UP000613030"/>
    </source>
</evidence>
<name>A0ABS1KPR4_9BACT</name>
<sequence length="239" mass="27034">MPNNPNYLPNFAFNLVNASVPLAERSASLTNTSMHDFSSKELYLANGGNKIYIYKDGFGDVYSATPEEEAEWAKEVVARALGRLDTETNSTGLTFAINDLLFHNYKGLESLLIEKMNTTTPVRQIIFATALWKSFHNVQSFDIVYNNFQEHRHECLDEAFHGLIEFKKSHPAHKFILWCLTGTDSLLQTKAHTTVSMWAYTGLPQLRSNKLLERLTPENTDPAVFAEAIEELKTILTKA</sequence>
<dbReference type="EMBL" id="JAERRB010000003">
    <property type="protein sequence ID" value="MBL0741468.1"/>
    <property type="molecule type" value="Genomic_DNA"/>
</dbReference>
<reference evidence="1 2" key="1">
    <citation type="submission" date="2021-01" db="EMBL/GenBank/DDBJ databases">
        <title>Chryseolinea sp. Jin1 Genome sequencing and assembly.</title>
        <authorList>
            <person name="Kim I."/>
        </authorList>
    </citation>
    <scope>NUCLEOTIDE SEQUENCE [LARGE SCALE GENOMIC DNA]</scope>
    <source>
        <strain evidence="1 2">Jin1</strain>
    </source>
</reference>
<dbReference type="RefSeq" id="WP_202008848.1">
    <property type="nucleotide sequence ID" value="NZ_JAERRB010000003.1"/>
</dbReference>
<organism evidence="1 2">
    <name type="scientific">Chryseolinea lacunae</name>
    <dbReference type="NCBI Taxonomy" id="2801331"/>
    <lineage>
        <taxon>Bacteria</taxon>
        <taxon>Pseudomonadati</taxon>
        <taxon>Bacteroidota</taxon>
        <taxon>Cytophagia</taxon>
        <taxon>Cytophagales</taxon>
        <taxon>Fulvivirgaceae</taxon>
        <taxon>Chryseolinea</taxon>
    </lineage>
</organism>
<comment type="caution">
    <text evidence="1">The sequence shown here is derived from an EMBL/GenBank/DDBJ whole genome shotgun (WGS) entry which is preliminary data.</text>
</comment>
<proteinExistence type="predicted"/>
<evidence type="ECO:0000313" key="1">
    <source>
        <dbReference type="EMBL" id="MBL0741468.1"/>
    </source>
</evidence>
<gene>
    <name evidence="1" type="ORF">JI741_09575</name>
</gene>